<evidence type="ECO:0000313" key="3">
    <source>
        <dbReference type="Proteomes" id="UP000076154"/>
    </source>
</evidence>
<feature type="chain" id="PRO_5017026281" evidence="1">
    <location>
        <begin position="29"/>
        <end position="117"/>
    </location>
</feature>
<feature type="signal peptide" evidence="1">
    <location>
        <begin position="1"/>
        <end position="28"/>
    </location>
</feature>
<gene>
    <name evidence="2" type="ORF">Hypma_010453</name>
</gene>
<dbReference type="InParanoid" id="A0A369KC24"/>
<keyword evidence="1" id="KW-0732">Signal</keyword>
<name>A0A369KC24_HYPMA</name>
<reference evidence="2" key="1">
    <citation type="submission" date="2018-04" db="EMBL/GenBank/DDBJ databases">
        <title>Whole genome sequencing of Hypsizygus marmoreus.</title>
        <authorList>
            <person name="Choi I.-G."/>
            <person name="Min B."/>
            <person name="Kim J.-G."/>
            <person name="Kim S."/>
            <person name="Oh Y.-L."/>
            <person name="Kong W.-S."/>
            <person name="Park H."/>
            <person name="Jeong J."/>
            <person name="Song E.-S."/>
        </authorList>
    </citation>
    <scope>NUCLEOTIDE SEQUENCE [LARGE SCALE GENOMIC DNA]</scope>
    <source>
        <strain evidence="2">51987-8</strain>
    </source>
</reference>
<proteinExistence type="predicted"/>
<comment type="caution">
    <text evidence="2">The sequence shown here is derived from an EMBL/GenBank/DDBJ whole genome shotgun (WGS) entry which is preliminary data.</text>
</comment>
<keyword evidence="3" id="KW-1185">Reference proteome</keyword>
<protein>
    <submittedName>
        <fullName evidence="2">Uncharacterized protein</fullName>
    </submittedName>
</protein>
<sequence length="117" mass="12936">MILVNNIMLASFTFPAALVALSSSSTFAHPIHNSDPLELSPPSRRTAYRYRVKARFCKVHHDEGFSPDLHGILTSRPCYHPTDVAADDQEGYGSTVHRNAVLEAIEKTFTVAGQNRP</sequence>
<organism evidence="2 3">
    <name type="scientific">Hypsizygus marmoreus</name>
    <name type="common">White beech mushroom</name>
    <name type="synonym">Agaricus marmoreus</name>
    <dbReference type="NCBI Taxonomy" id="39966"/>
    <lineage>
        <taxon>Eukaryota</taxon>
        <taxon>Fungi</taxon>
        <taxon>Dikarya</taxon>
        <taxon>Basidiomycota</taxon>
        <taxon>Agaricomycotina</taxon>
        <taxon>Agaricomycetes</taxon>
        <taxon>Agaricomycetidae</taxon>
        <taxon>Agaricales</taxon>
        <taxon>Tricholomatineae</taxon>
        <taxon>Lyophyllaceae</taxon>
        <taxon>Hypsizygus</taxon>
    </lineage>
</organism>
<dbReference type="Proteomes" id="UP000076154">
    <property type="component" value="Unassembled WGS sequence"/>
</dbReference>
<evidence type="ECO:0000256" key="1">
    <source>
        <dbReference type="SAM" id="SignalP"/>
    </source>
</evidence>
<dbReference type="AlphaFoldDB" id="A0A369KC24"/>
<evidence type="ECO:0000313" key="2">
    <source>
        <dbReference type="EMBL" id="RDB30205.1"/>
    </source>
</evidence>
<accession>A0A369KC24</accession>
<dbReference type="EMBL" id="LUEZ02000006">
    <property type="protein sequence ID" value="RDB30205.1"/>
    <property type="molecule type" value="Genomic_DNA"/>
</dbReference>